<protein>
    <submittedName>
        <fullName evidence="2">Uncharacterized protein</fullName>
    </submittedName>
</protein>
<evidence type="ECO:0000313" key="3">
    <source>
        <dbReference type="Proteomes" id="UP001156905"/>
    </source>
</evidence>
<name>A0ABQ6AUC5_9BRAD</name>
<evidence type="ECO:0000313" key="2">
    <source>
        <dbReference type="EMBL" id="GLR84220.1"/>
    </source>
</evidence>
<dbReference type="EMBL" id="BSOW01000003">
    <property type="protein sequence ID" value="GLR84220.1"/>
    <property type="molecule type" value="Genomic_DNA"/>
</dbReference>
<proteinExistence type="predicted"/>
<gene>
    <name evidence="2" type="ORF">GCM10007857_09300</name>
</gene>
<dbReference type="Proteomes" id="UP001156905">
    <property type="component" value="Unassembled WGS sequence"/>
</dbReference>
<sequence>MKGAVGISRPRRGPPSGERSNTASPPYLPVEYAPLRRKGLRAVRSPSFTARSFPVVRISRSACMRLPTAPC</sequence>
<organism evidence="2 3">
    <name type="scientific">Bradyrhizobium iriomotense</name>
    <dbReference type="NCBI Taxonomy" id="441950"/>
    <lineage>
        <taxon>Bacteria</taxon>
        <taxon>Pseudomonadati</taxon>
        <taxon>Pseudomonadota</taxon>
        <taxon>Alphaproteobacteria</taxon>
        <taxon>Hyphomicrobiales</taxon>
        <taxon>Nitrobacteraceae</taxon>
        <taxon>Bradyrhizobium</taxon>
    </lineage>
</organism>
<reference evidence="3" key="1">
    <citation type="journal article" date="2019" name="Int. J. Syst. Evol. Microbiol.">
        <title>The Global Catalogue of Microorganisms (GCM) 10K type strain sequencing project: providing services to taxonomists for standard genome sequencing and annotation.</title>
        <authorList>
            <consortium name="The Broad Institute Genomics Platform"/>
            <consortium name="The Broad Institute Genome Sequencing Center for Infectious Disease"/>
            <person name="Wu L."/>
            <person name="Ma J."/>
        </authorList>
    </citation>
    <scope>NUCLEOTIDE SEQUENCE [LARGE SCALE GENOMIC DNA]</scope>
    <source>
        <strain evidence="3">NBRC 102520</strain>
    </source>
</reference>
<feature type="region of interest" description="Disordered" evidence="1">
    <location>
        <begin position="1"/>
        <end position="29"/>
    </location>
</feature>
<keyword evidence="3" id="KW-1185">Reference proteome</keyword>
<comment type="caution">
    <text evidence="2">The sequence shown here is derived from an EMBL/GenBank/DDBJ whole genome shotgun (WGS) entry which is preliminary data.</text>
</comment>
<evidence type="ECO:0000256" key="1">
    <source>
        <dbReference type="SAM" id="MobiDB-lite"/>
    </source>
</evidence>
<accession>A0ABQ6AUC5</accession>